<proteinExistence type="inferred from homology"/>
<evidence type="ECO:0000256" key="1">
    <source>
        <dbReference type="ARBA" id="ARBA00000427"/>
    </source>
</evidence>
<dbReference type="GO" id="GO:0009313">
    <property type="term" value="P:oligosaccharide catabolic process"/>
    <property type="evidence" value="ECO:0007669"/>
    <property type="project" value="TreeGrafter"/>
</dbReference>
<evidence type="ECO:0000256" key="4">
    <source>
        <dbReference type="SAM" id="SignalP"/>
    </source>
</evidence>
<dbReference type="InterPro" id="IPR036278">
    <property type="entry name" value="Sialidase_sf"/>
</dbReference>
<dbReference type="PANTHER" id="PTHR10628">
    <property type="entry name" value="SIALIDASE"/>
    <property type="match status" value="1"/>
</dbReference>
<dbReference type="EMBL" id="SJPV01000003">
    <property type="protein sequence ID" value="TWU39681.1"/>
    <property type="molecule type" value="Genomic_DNA"/>
</dbReference>
<comment type="similarity">
    <text evidence="2">Belongs to the glycosyl hydrolase 33 family.</text>
</comment>
<keyword evidence="6" id="KW-1185">Reference proteome</keyword>
<name>A0A5C6DWA0_9BACT</name>
<dbReference type="GO" id="GO:0005737">
    <property type="term" value="C:cytoplasm"/>
    <property type="evidence" value="ECO:0007669"/>
    <property type="project" value="TreeGrafter"/>
</dbReference>
<dbReference type="RefSeq" id="WP_146526383.1">
    <property type="nucleotide sequence ID" value="NZ_SJPV01000003.1"/>
</dbReference>
<dbReference type="InterPro" id="IPR013320">
    <property type="entry name" value="ConA-like_dom_sf"/>
</dbReference>
<dbReference type="Proteomes" id="UP000319143">
    <property type="component" value="Unassembled WGS sequence"/>
</dbReference>
<dbReference type="Gene3D" id="2.120.10.10">
    <property type="match status" value="2"/>
</dbReference>
<evidence type="ECO:0000256" key="3">
    <source>
        <dbReference type="ARBA" id="ARBA00012733"/>
    </source>
</evidence>
<dbReference type="Pfam" id="PF02012">
    <property type="entry name" value="BNR"/>
    <property type="match status" value="3"/>
</dbReference>
<dbReference type="InterPro" id="IPR002860">
    <property type="entry name" value="BNR_rpt"/>
</dbReference>
<comment type="caution">
    <text evidence="5">The sequence shown here is derived from an EMBL/GenBank/DDBJ whole genome shotgun (WGS) entry which is preliminary data.</text>
</comment>
<keyword evidence="4" id="KW-0732">Signal</keyword>
<dbReference type="SUPFAM" id="SSF49899">
    <property type="entry name" value="Concanavalin A-like lectins/glucanases"/>
    <property type="match status" value="1"/>
</dbReference>
<dbReference type="AlphaFoldDB" id="A0A5C6DWA0"/>
<dbReference type="GO" id="GO:0006689">
    <property type="term" value="P:ganglioside catabolic process"/>
    <property type="evidence" value="ECO:0007669"/>
    <property type="project" value="TreeGrafter"/>
</dbReference>
<sequence precursor="true">MFRSLLSLTLFFITWPITASHAVDVENKFQETDWRNLANAVAVIPDEGYCDQPYLVVNQEGDWVCVMTTGAGDEGERGQHIVSTISTDNGRTWSPLADIEPADGPEASWVVPVISQSGRIYAIYTYNFDDLRQVKDYTGKLIDRVDTMGKLMMKYSDDGGRTWSSERYEVPMRNFKIDENNIYGGERQFFWSISKPITIGNDLFMGMGKVGNFGKGFMHTSEGCVLKSPNLMTETDPKEIIWETLPEGDMGIAAPALDGIPGGEVADEHNVVPLRDGSLFLTFRTVAGYAGQAYSRDGGKTWETKPLEFNPGGRIIKQPRCLNKVYRFRNGKYALFFHNNSTTSYGGVVRGNRNPTWICGGVEKDGSIHWSQPEVFLYDTKYFHGISYPDWLEHDGRYFISETQKQIARIHEVPADFLESLWNRALRSEVAEEGMVKSYGPDKLATGASVGIPWLNQISAGDGFAIELSFTAGDLTQRQVIFDSRLRNRPPPAHGARLHRGQGIEIAVLPDGQIEVILDDVAGQVVHQSGNRVIKPGVRSHVVLNVDAGSKVLSLVVDGELLDGGKKPYGFVRLSPYFNEVNGETEFTIPEDVEFHRLRFYNRHLSTTEAIGNYRAGSI</sequence>
<dbReference type="InterPro" id="IPR026856">
    <property type="entry name" value="Sialidase_fam"/>
</dbReference>
<evidence type="ECO:0000313" key="6">
    <source>
        <dbReference type="Proteomes" id="UP000319143"/>
    </source>
</evidence>
<feature type="chain" id="PRO_5022893744" description="exo-alpha-sialidase" evidence="4">
    <location>
        <begin position="23"/>
        <end position="619"/>
    </location>
</feature>
<evidence type="ECO:0000313" key="5">
    <source>
        <dbReference type="EMBL" id="TWU39681.1"/>
    </source>
</evidence>
<organism evidence="5 6">
    <name type="scientific">Novipirellula artificiosorum</name>
    <dbReference type="NCBI Taxonomy" id="2528016"/>
    <lineage>
        <taxon>Bacteria</taxon>
        <taxon>Pseudomonadati</taxon>
        <taxon>Planctomycetota</taxon>
        <taxon>Planctomycetia</taxon>
        <taxon>Pirellulales</taxon>
        <taxon>Pirellulaceae</taxon>
        <taxon>Novipirellula</taxon>
    </lineage>
</organism>
<reference evidence="5 6" key="1">
    <citation type="submission" date="2019-02" db="EMBL/GenBank/DDBJ databases">
        <title>Deep-cultivation of Planctomycetes and their phenomic and genomic characterization uncovers novel biology.</title>
        <authorList>
            <person name="Wiegand S."/>
            <person name="Jogler M."/>
            <person name="Boedeker C."/>
            <person name="Pinto D."/>
            <person name="Vollmers J."/>
            <person name="Rivas-Marin E."/>
            <person name="Kohn T."/>
            <person name="Peeters S.H."/>
            <person name="Heuer A."/>
            <person name="Rast P."/>
            <person name="Oberbeckmann S."/>
            <person name="Bunk B."/>
            <person name="Jeske O."/>
            <person name="Meyerdierks A."/>
            <person name="Storesund J.E."/>
            <person name="Kallscheuer N."/>
            <person name="Luecker S."/>
            <person name="Lage O.M."/>
            <person name="Pohl T."/>
            <person name="Merkel B.J."/>
            <person name="Hornburger P."/>
            <person name="Mueller R.-W."/>
            <person name="Bruemmer F."/>
            <person name="Labrenz M."/>
            <person name="Spormann A.M."/>
            <person name="Op Den Camp H."/>
            <person name="Overmann J."/>
            <person name="Amann R."/>
            <person name="Jetten M.S.M."/>
            <person name="Mascher T."/>
            <person name="Medema M.H."/>
            <person name="Devos D.P."/>
            <person name="Kaster A.-K."/>
            <person name="Ovreas L."/>
            <person name="Rohde M."/>
            <person name="Galperin M.Y."/>
            <person name="Jogler C."/>
        </authorList>
    </citation>
    <scope>NUCLEOTIDE SEQUENCE [LARGE SCALE GENOMIC DNA]</scope>
    <source>
        <strain evidence="5 6">Poly41</strain>
    </source>
</reference>
<dbReference type="GO" id="GO:0016020">
    <property type="term" value="C:membrane"/>
    <property type="evidence" value="ECO:0007669"/>
    <property type="project" value="TreeGrafter"/>
</dbReference>
<dbReference type="PANTHER" id="PTHR10628:SF30">
    <property type="entry name" value="EXO-ALPHA-SIALIDASE"/>
    <property type="match status" value="1"/>
</dbReference>
<dbReference type="EC" id="3.2.1.18" evidence="3"/>
<dbReference type="OrthoDB" id="240763at2"/>
<gene>
    <name evidence="5" type="ORF">Poly41_25370</name>
</gene>
<accession>A0A5C6DWA0</accession>
<protein>
    <recommendedName>
        <fullName evidence="3">exo-alpha-sialidase</fullName>
        <ecNumber evidence="3">3.2.1.18</ecNumber>
    </recommendedName>
</protein>
<dbReference type="SUPFAM" id="SSF50939">
    <property type="entry name" value="Sialidases"/>
    <property type="match status" value="1"/>
</dbReference>
<dbReference type="CDD" id="cd15482">
    <property type="entry name" value="Sialidase_non-viral"/>
    <property type="match status" value="1"/>
</dbReference>
<feature type="signal peptide" evidence="4">
    <location>
        <begin position="1"/>
        <end position="22"/>
    </location>
</feature>
<dbReference type="GO" id="GO:0004308">
    <property type="term" value="F:exo-alpha-sialidase activity"/>
    <property type="evidence" value="ECO:0007669"/>
    <property type="project" value="UniProtKB-EC"/>
</dbReference>
<comment type="catalytic activity">
    <reaction evidence="1">
        <text>Hydrolysis of alpha-(2-&gt;3)-, alpha-(2-&gt;6)-, alpha-(2-&gt;8)- glycosidic linkages of terminal sialic acid residues in oligosaccharides, glycoproteins, glycolipids, colominic acid and synthetic substrates.</text>
        <dbReference type="EC" id="3.2.1.18"/>
    </reaction>
</comment>
<evidence type="ECO:0000256" key="2">
    <source>
        <dbReference type="ARBA" id="ARBA00009348"/>
    </source>
</evidence>